<sequence length="544" mass="55431">MSIRFTRTAAVPSACAGLLLALSACGGGGGGGGGGFAPFGPPGGANPPSSPSPVTVSGKVVVLGPVSGALVCVDRNRNGACDEGEPAVANKTGEDGAYSFAYTPADAAAAAELAAAPLLVQVDGGNPSLPSFSQPFTMSAPAGHRGQVNPLTTLLQAGVAGGLAPERAEALVLLQLGLPEAAQLYDYQGVAVTDPGRFEDNAFTAALVTADALHSGVALRLADPATVTPVASDQLARLDFTRADDYRARTYPTDGVPDPATGKLKLTDRREGLTNGTPTPHDTLYGTVQLGANGWVRCDENAAFTSTLGTPSRSDYCAGTTRSLGHTAVTDISGRKMAEVVAEMQAGDGNSIFGVVPPAAFANPDATFPAGSQLRYRRGVDLAQPYSINLANPSETTGFATLEALIAAFPASGATLPAGTGTLSLGVLNEQQTRLLRAAFTGPGTVQYYACNFDSATNAYDTCAAAETGTVEVRTEGGARVLAFNGGHPPTGVGSLRTFGEYSGKVYVVRATKSDTRYNLNAARRLNGVAWEAMKPQLGIGSAV</sequence>
<accession>A0AAE3Y0L2</accession>
<gene>
    <name evidence="2" type="ORF">J2738_003094</name>
</gene>
<keyword evidence="1" id="KW-0732">Signal</keyword>
<dbReference type="Proteomes" id="UP001184828">
    <property type="component" value="Unassembled WGS sequence"/>
</dbReference>
<comment type="caution">
    <text evidence="2">The sequence shown here is derived from an EMBL/GenBank/DDBJ whole genome shotgun (WGS) entry which is preliminary data.</text>
</comment>
<dbReference type="PROSITE" id="PS51257">
    <property type="entry name" value="PROKAR_LIPOPROTEIN"/>
    <property type="match status" value="1"/>
</dbReference>
<feature type="signal peptide" evidence="1">
    <location>
        <begin position="1"/>
        <end position="26"/>
    </location>
</feature>
<feature type="chain" id="PRO_5041952711" description="Lipoprotein" evidence="1">
    <location>
        <begin position="27"/>
        <end position="544"/>
    </location>
</feature>
<proteinExistence type="predicted"/>
<name>A0AAE3Y0L2_VARPD</name>
<evidence type="ECO:0008006" key="4">
    <source>
        <dbReference type="Google" id="ProtNLM"/>
    </source>
</evidence>
<evidence type="ECO:0000313" key="3">
    <source>
        <dbReference type="Proteomes" id="UP001184828"/>
    </source>
</evidence>
<evidence type="ECO:0000313" key="2">
    <source>
        <dbReference type="EMBL" id="MDR6426956.1"/>
    </source>
</evidence>
<dbReference type="EMBL" id="JAVDQZ010000004">
    <property type="protein sequence ID" value="MDR6426956.1"/>
    <property type="molecule type" value="Genomic_DNA"/>
</dbReference>
<protein>
    <recommendedName>
        <fullName evidence="4">Lipoprotein</fullName>
    </recommendedName>
</protein>
<dbReference type="AlphaFoldDB" id="A0AAE3Y0L2"/>
<organism evidence="2 3">
    <name type="scientific">Variovorax paradoxus</name>
    <dbReference type="NCBI Taxonomy" id="34073"/>
    <lineage>
        <taxon>Bacteria</taxon>
        <taxon>Pseudomonadati</taxon>
        <taxon>Pseudomonadota</taxon>
        <taxon>Betaproteobacteria</taxon>
        <taxon>Burkholderiales</taxon>
        <taxon>Comamonadaceae</taxon>
        <taxon>Variovorax</taxon>
    </lineage>
</organism>
<reference evidence="2" key="1">
    <citation type="submission" date="2023-07" db="EMBL/GenBank/DDBJ databases">
        <title>Sorghum-associated microbial communities from plants grown in Nebraska, USA.</title>
        <authorList>
            <person name="Schachtman D."/>
        </authorList>
    </citation>
    <scope>NUCLEOTIDE SEQUENCE</scope>
    <source>
        <strain evidence="2">DS2114</strain>
    </source>
</reference>
<dbReference type="RefSeq" id="WP_309928036.1">
    <property type="nucleotide sequence ID" value="NZ_JAVDQZ010000004.1"/>
</dbReference>
<evidence type="ECO:0000256" key="1">
    <source>
        <dbReference type="SAM" id="SignalP"/>
    </source>
</evidence>